<feature type="region of interest" description="Disordered" evidence="6">
    <location>
        <begin position="62"/>
        <end position="130"/>
    </location>
</feature>
<dbReference type="SUPFAM" id="SSF52058">
    <property type="entry name" value="L domain-like"/>
    <property type="match status" value="1"/>
</dbReference>
<organism evidence="8 9">
    <name type="scientific">Kwoniella shandongensis</name>
    <dbReference type="NCBI Taxonomy" id="1734106"/>
    <lineage>
        <taxon>Eukaryota</taxon>
        <taxon>Fungi</taxon>
        <taxon>Dikarya</taxon>
        <taxon>Basidiomycota</taxon>
        <taxon>Agaricomycotina</taxon>
        <taxon>Tremellomycetes</taxon>
        <taxon>Tremellales</taxon>
        <taxon>Cryptococcaceae</taxon>
        <taxon>Kwoniella</taxon>
    </lineage>
</organism>
<sequence length="442" mass="49907">MWRQASDLVSMEPRLSTRISHASFLATSLVRTDLCPYYLITFCNTPLISKHQAQRAGITSTMSEEIDVSKSQDETPIEEISTSSNGPSTTSKPRARLGPMEIVQLPASDSEPDDEGEDDNGPAGEERGEGDLDFLKEYPEDTEELHLQHLRLKSTSLPPLNFPRFGSHLKRLCLRQNELTSPLPQGVFDGLNELDELDMYDNRLGARVTDEELKGCPNLTSLDLSFNNIRHPPHLPSLTKVKILYLVQNKISVVEEGELDWCKDTITSLELGGNRIRVIENLEKLIKLEELWLGKNKIRVLENLNTFASLKILSIQSNRITKMEGLEALVNLEELYLSHNGLTKIEGLEKNVKLKTLDIGNNMIEEIEGVSHLVDLEEFWASYNKISNLRALDTQLRPLQNLGTVYLEGNPCQTEDRANYRRKVMLALPQISQIDATYVKLS</sequence>
<dbReference type="InterPro" id="IPR003603">
    <property type="entry name" value="U2A'_phosphoprotein32A_C"/>
</dbReference>
<evidence type="ECO:0000256" key="2">
    <source>
        <dbReference type="ARBA" id="ARBA00022614"/>
    </source>
</evidence>
<evidence type="ECO:0000313" key="8">
    <source>
        <dbReference type="EMBL" id="WWD18540.1"/>
    </source>
</evidence>
<dbReference type="Gene3D" id="3.80.10.10">
    <property type="entry name" value="Ribonuclease Inhibitor"/>
    <property type="match status" value="3"/>
</dbReference>
<evidence type="ECO:0000256" key="5">
    <source>
        <dbReference type="ARBA" id="ARBA00023460"/>
    </source>
</evidence>
<dbReference type="FunFam" id="3.80.10.10:FF:000055">
    <property type="entry name" value="Protein phosphatase 1 regulatory subunit 7"/>
    <property type="match status" value="1"/>
</dbReference>
<feature type="domain" description="U2A'/phosphoprotein 32 family A C-terminal" evidence="7">
    <location>
        <begin position="417"/>
        <end position="435"/>
    </location>
</feature>
<dbReference type="RefSeq" id="XP_031864267.2">
    <property type="nucleotide sequence ID" value="XM_032001377.2"/>
</dbReference>
<dbReference type="GO" id="GO:0005634">
    <property type="term" value="C:nucleus"/>
    <property type="evidence" value="ECO:0007669"/>
    <property type="project" value="UniProtKB-SubCell"/>
</dbReference>
<keyword evidence="9" id="KW-1185">Reference proteome</keyword>
<dbReference type="InterPro" id="IPR050836">
    <property type="entry name" value="SDS22/Internalin_LRR"/>
</dbReference>
<keyword evidence="3" id="KW-0677">Repeat</keyword>
<feature type="compositionally biased region" description="Polar residues" evidence="6">
    <location>
        <begin position="80"/>
        <end position="92"/>
    </location>
</feature>
<evidence type="ECO:0000313" key="9">
    <source>
        <dbReference type="Proteomes" id="UP000322225"/>
    </source>
</evidence>
<dbReference type="PROSITE" id="PS51450">
    <property type="entry name" value="LRR"/>
    <property type="match status" value="6"/>
</dbReference>
<keyword evidence="2" id="KW-0433">Leucine-rich repeat</keyword>
<dbReference type="InterPro" id="IPR032675">
    <property type="entry name" value="LRR_dom_sf"/>
</dbReference>
<proteinExistence type="inferred from homology"/>
<name>A0AAJ8LJR4_9TREE</name>
<comment type="subcellular location">
    <subcellularLocation>
        <location evidence="1">Nucleus</location>
    </subcellularLocation>
</comment>
<feature type="compositionally biased region" description="Acidic residues" evidence="6">
    <location>
        <begin position="110"/>
        <end position="120"/>
    </location>
</feature>
<dbReference type="AlphaFoldDB" id="A0AAJ8LJR4"/>
<keyword evidence="4" id="KW-0539">Nucleus</keyword>
<dbReference type="PANTHER" id="PTHR46652">
    <property type="entry name" value="LEUCINE-RICH REPEAT AND IQ DOMAIN-CONTAINING PROTEIN 1-RELATED"/>
    <property type="match status" value="1"/>
</dbReference>
<dbReference type="InterPro" id="IPR025875">
    <property type="entry name" value="Leu-rich_rpt_4"/>
</dbReference>
<dbReference type="Pfam" id="PF13855">
    <property type="entry name" value="LRR_8"/>
    <property type="match status" value="1"/>
</dbReference>
<reference evidence="8" key="2">
    <citation type="submission" date="2024-01" db="EMBL/GenBank/DDBJ databases">
        <title>Comparative genomics of Cryptococcus and Kwoniella reveals pathogenesis evolution and contrasting modes of karyotype evolution via chromosome fusion or intercentromeric recombination.</title>
        <authorList>
            <person name="Coelho M.A."/>
            <person name="David-Palma M."/>
            <person name="Shea T."/>
            <person name="Bowers K."/>
            <person name="McGinley-Smith S."/>
            <person name="Mohammad A.W."/>
            <person name="Gnirke A."/>
            <person name="Yurkov A.M."/>
            <person name="Nowrousian M."/>
            <person name="Sun S."/>
            <person name="Cuomo C.A."/>
            <person name="Heitman J."/>
        </authorList>
    </citation>
    <scope>NUCLEOTIDE SEQUENCE</scope>
    <source>
        <strain evidence="8">CBS 12478</strain>
    </source>
</reference>
<accession>A0AAJ8LJR4</accession>
<gene>
    <name evidence="8" type="ORF">CI109_102993</name>
</gene>
<evidence type="ECO:0000256" key="6">
    <source>
        <dbReference type="SAM" id="MobiDB-lite"/>
    </source>
</evidence>
<dbReference type="InterPro" id="IPR003591">
    <property type="entry name" value="Leu-rich_rpt_typical-subtyp"/>
</dbReference>
<dbReference type="Pfam" id="PF12799">
    <property type="entry name" value="LRR_4"/>
    <property type="match status" value="1"/>
</dbReference>
<dbReference type="Proteomes" id="UP000322225">
    <property type="component" value="Chromosome 5"/>
</dbReference>
<dbReference type="KEGG" id="ksn:43585481"/>
<evidence type="ECO:0000256" key="1">
    <source>
        <dbReference type="ARBA" id="ARBA00004123"/>
    </source>
</evidence>
<dbReference type="SMART" id="SM00365">
    <property type="entry name" value="LRR_SD22"/>
    <property type="match status" value="9"/>
</dbReference>
<dbReference type="GeneID" id="43585481"/>
<dbReference type="InterPro" id="IPR001611">
    <property type="entry name" value="Leu-rich_rpt"/>
</dbReference>
<evidence type="ECO:0000259" key="7">
    <source>
        <dbReference type="SMART" id="SM00446"/>
    </source>
</evidence>
<dbReference type="PANTHER" id="PTHR46652:SF3">
    <property type="entry name" value="LEUCINE-RICH REPEAT-CONTAINING PROTEIN 9"/>
    <property type="match status" value="1"/>
</dbReference>
<dbReference type="SMART" id="SM00446">
    <property type="entry name" value="LRRcap"/>
    <property type="match status" value="1"/>
</dbReference>
<evidence type="ECO:0000256" key="4">
    <source>
        <dbReference type="ARBA" id="ARBA00023242"/>
    </source>
</evidence>
<evidence type="ECO:0000256" key="3">
    <source>
        <dbReference type="ARBA" id="ARBA00022737"/>
    </source>
</evidence>
<reference evidence="8" key="1">
    <citation type="submission" date="2017-08" db="EMBL/GenBank/DDBJ databases">
        <authorList>
            <person name="Cuomo C."/>
            <person name="Billmyre B."/>
            <person name="Heitman J."/>
        </authorList>
    </citation>
    <scope>NUCLEOTIDE SEQUENCE</scope>
    <source>
        <strain evidence="8">CBS 12478</strain>
    </source>
</reference>
<dbReference type="EMBL" id="CP144055">
    <property type="protein sequence ID" value="WWD18540.1"/>
    <property type="molecule type" value="Genomic_DNA"/>
</dbReference>
<comment type="similarity">
    <text evidence="5">Belongs to the SDS22 family.</text>
</comment>
<protein>
    <recommendedName>
        <fullName evidence="7">U2A'/phosphoprotein 32 family A C-terminal domain-containing protein</fullName>
    </recommendedName>
</protein>
<dbReference type="SMART" id="SM00369">
    <property type="entry name" value="LRR_TYP"/>
    <property type="match status" value="5"/>
</dbReference>